<gene>
    <name evidence="2" type="ORF">FOZ63_024682</name>
</gene>
<evidence type="ECO:0000313" key="2">
    <source>
        <dbReference type="EMBL" id="KAF4729287.1"/>
    </source>
</evidence>
<reference evidence="2 3" key="1">
    <citation type="submission" date="2020-04" db="EMBL/GenBank/DDBJ databases">
        <title>Perkinsus olseni comparative genomics.</title>
        <authorList>
            <person name="Bogema D.R."/>
        </authorList>
    </citation>
    <scope>NUCLEOTIDE SEQUENCE [LARGE SCALE GENOMIC DNA]</scope>
    <source>
        <strain evidence="2 3">ATCC PRA-207</strain>
    </source>
</reference>
<dbReference type="EMBL" id="JABANO010019962">
    <property type="protein sequence ID" value="KAF4729287.1"/>
    <property type="molecule type" value="Genomic_DNA"/>
</dbReference>
<feature type="non-terminal residue" evidence="2">
    <location>
        <position position="1"/>
    </location>
</feature>
<dbReference type="GO" id="GO:0003824">
    <property type="term" value="F:catalytic activity"/>
    <property type="evidence" value="ECO:0007669"/>
    <property type="project" value="InterPro"/>
</dbReference>
<name>A0A7J6S8V5_PEROL</name>
<keyword evidence="3" id="KW-1185">Reference proteome</keyword>
<dbReference type="InterPro" id="IPR011766">
    <property type="entry name" value="TPP_enzyme_TPP-bd"/>
</dbReference>
<dbReference type="SUPFAM" id="SSF52518">
    <property type="entry name" value="Thiamin diphosphate-binding fold (THDP-binding)"/>
    <property type="match status" value="1"/>
</dbReference>
<dbReference type="InterPro" id="IPR029061">
    <property type="entry name" value="THDP-binding"/>
</dbReference>
<dbReference type="AlphaFoldDB" id="A0A7J6S8V5"/>
<dbReference type="Proteomes" id="UP000553632">
    <property type="component" value="Unassembled WGS sequence"/>
</dbReference>
<evidence type="ECO:0000259" key="1">
    <source>
        <dbReference type="Pfam" id="PF02775"/>
    </source>
</evidence>
<proteinExistence type="predicted"/>
<organism evidence="2 3">
    <name type="scientific">Perkinsus olseni</name>
    <name type="common">Perkinsus atlanticus</name>
    <dbReference type="NCBI Taxonomy" id="32597"/>
    <lineage>
        <taxon>Eukaryota</taxon>
        <taxon>Sar</taxon>
        <taxon>Alveolata</taxon>
        <taxon>Perkinsozoa</taxon>
        <taxon>Perkinsea</taxon>
        <taxon>Perkinsida</taxon>
        <taxon>Perkinsidae</taxon>
        <taxon>Perkinsus</taxon>
    </lineage>
</organism>
<sequence length="112" mass="12427">QWGAEKSNQVNFFGDRYLGTNLDYHPDYAEVAKAFGAVGLRCTHADEVSDAVKAAVDAQMNDGKTSIVEIVCTRELGDPFRRDAMALPTRYLDKYKSTNVDKYSPTGQPTDM</sequence>
<dbReference type="Pfam" id="PF02775">
    <property type="entry name" value="TPP_enzyme_C"/>
    <property type="match status" value="1"/>
</dbReference>
<comment type="caution">
    <text evidence="2">The sequence shown here is derived from an EMBL/GenBank/DDBJ whole genome shotgun (WGS) entry which is preliminary data.</text>
</comment>
<evidence type="ECO:0000313" key="3">
    <source>
        <dbReference type="Proteomes" id="UP000553632"/>
    </source>
</evidence>
<dbReference type="GO" id="GO:0030976">
    <property type="term" value="F:thiamine pyrophosphate binding"/>
    <property type="evidence" value="ECO:0007669"/>
    <property type="project" value="InterPro"/>
</dbReference>
<accession>A0A7J6S8V5</accession>
<feature type="domain" description="Thiamine pyrophosphate enzyme TPP-binding" evidence="1">
    <location>
        <begin position="2"/>
        <end position="68"/>
    </location>
</feature>
<dbReference type="Gene3D" id="3.40.50.970">
    <property type="match status" value="1"/>
</dbReference>
<protein>
    <recommendedName>
        <fullName evidence="1">Thiamine pyrophosphate enzyme TPP-binding domain-containing protein</fullName>
    </recommendedName>
</protein>